<name>A0A974CMX0_XENLA</name>
<dbReference type="Proteomes" id="UP000694892">
    <property type="component" value="Chromosome 6L"/>
</dbReference>
<reference evidence="3" key="1">
    <citation type="journal article" date="2016" name="Nature">
        <title>Genome evolution in the allotetraploid frog Xenopus laevis.</title>
        <authorList>
            <person name="Session A.M."/>
            <person name="Uno Y."/>
            <person name="Kwon T."/>
            <person name="Chapman J.A."/>
            <person name="Toyoda A."/>
            <person name="Takahashi S."/>
            <person name="Fukui A."/>
            <person name="Hikosaka A."/>
            <person name="Suzuki A."/>
            <person name="Kondo M."/>
            <person name="van Heeringen S.J."/>
            <person name="Quigley I."/>
            <person name="Heinz S."/>
            <person name="Ogino H."/>
            <person name="Ochi H."/>
            <person name="Hellsten U."/>
            <person name="Lyons J.B."/>
            <person name="Simakov O."/>
            <person name="Putnam N."/>
            <person name="Stites J."/>
            <person name="Kuroki Y."/>
            <person name="Tanaka T."/>
            <person name="Michiue T."/>
            <person name="Watanabe M."/>
            <person name="Bogdanovic O."/>
            <person name="Lister R."/>
            <person name="Georgiou G."/>
            <person name="Paranjpe S.S."/>
            <person name="van Kruijsbergen I."/>
            <person name="Shu S."/>
            <person name="Carlson J."/>
            <person name="Kinoshita T."/>
            <person name="Ohta Y."/>
            <person name="Mawaribuchi S."/>
            <person name="Jenkins J."/>
            <person name="Grimwood J."/>
            <person name="Schmutz J."/>
            <person name="Mitros T."/>
            <person name="Mozaffari S.V."/>
            <person name="Suzuki Y."/>
            <person name="Haramoto Y."/>
            <person name="Yamamoto T.S."/>
            <person name="Takagi C."/>
            <person name="Heald R."/>
            <person name="Miller K."/>
            <person name="Haudenschild C."/>
            <person name="Kitzman J."/>
            <person name="Nakayama T."/>
            <person name="Izutsu Y."/>
            <person name="Robert J."/>
            <person name="Fortriede J."/>
            <person name="Burns K."/>
            <person name="Lotay V."/>
            <person name="Karimi K."/>
            <person name="Yasuoka Y."/>
            <person name="Dichmann D.S."/>
            <person name="Flajnik M.F."/>
            <person name="Houston D.W."/>
            <person name="Shendure J."/>
            <person name="DuPasquier L."/>
            <person name="Vize P.D."/>
            <person name="Zorn A.M."/>
            <person name="Ito M."/>
            <person name="Marcotte E.M."/>
            <person name="Wallingford J.B."/>
            <person name="Ito Y."/>
            <person name="Asashima M."/>
            <person name="Ueno N."/>
            <person name="Matsuda Y."/>
            <person name="Veenstra G.J."/>
            <person name="Fujiyama A."/>
            <person name="Harland R.M."/>
            <person name="Taira M."/>
            <person name="Rokhsar D.S."/>
        </authorList>
    </citation>
    <scope>NUCLEOTIDE SEQUENCE [LARGE SCALE GENOMIC DNA]</scope>
    <source>
        <strain evidence="3">J</strain>
    </source>
</reference>
<dbReference type="EMBL" id="CM004476">
    <property type="protein sequence ID" value="OCT76344.1"/>
    <property type="molecule type" value="Genomic_DNA"/>
</dbReference>
<dbReference type="AlphaFoldDB" id="A0A974CMX0"/>
<feature type="chain" id="PRO_5037239337" description="Secreted protein" evidence="1">
    <location>
        <begin position="29"/>
        <end position="75"/>
    </location>
</feature>
<evidence type="ECO:0008006" key="4">
    <source>
        <dbReference type="Google" id="ProtNLM"/>
    </source>
</evidence>
<feature type="signal peptide" evidence="1">
    <location>
        <begin position="1"/>
        <end position="28"/>
    </location>
</feature>
<protein>
    <recommendedName>
        <fullName evidence="4">Secreted protein</fullName>
    </recommendedName>
</protein>
<organism evidence="2 3">
    <name type="scientific">Xenopus laevis</name>
    <name type="common">African clawed frog</name>
    <dbReference type="NCBI Taxonomy" id="8355"/>
    <lineage>
        <taxon>Eukaryota</taxon>
        <taxon>Metazoa</taxon>
        <taxon>Chordata</taxon>
        <taxon>Craniata</taxon>
        <taxon>Vertebrata</taxon>
        <taxon>Euteleostomi</taxon>
        <taxon>Amphibia</taxon>
        <taxon>Batrachia</taxon>
        <taxon>Anura</taxon>
        <taxon>Pipoidea</taxon>
        <taxon>Pipidae</taxon>
        <taxon>Xenopodinae</taxon>
        <taxon>Xenopus</taxon>
        <taxon>Xenopus</taxon>
    </lineage>
</organism>
<accession>A0A974CMX0</accession>
<evidence type="ECO:0000256" key="1">
    <source>
        <dbReference type="SAM" id="SignalP"/>
    </source>
</evidence>
<sequence length="75" mass="8370">MPVAWRVHWVMEFALLLPLTQRPPTTLGTCSFLHSMFPVYSFTAHASGGRDMGNDVFKCSVSVFYFDVLVTGNLA</sequence>
<keyword evidence="1" id="KW-0732">Signal</keyword>
<gene>
    <name evidence="2" type="ORF">XELAEV_18031543mg</name>
</gene>
<proteinExistence type="predicted"/>
<evidence type="ECO:0000313" key="2">
    <source>
        <dbReference type="EMBL" id="OCT76344.1"/>
    </source>
</evidence>
<evidence type="ECO:0000313" key="3">
    <source>
        <dbReference type="Proteomes" id="UP000694892"/>
    </source>
</evidence>